<dbReference type="Gene3D" id="3.10.129.10">
    <property type="entry name" value="Hotdog Thioesterase"/>
    <property type="match status" value="1"/>
</dbReference>
<dbReference type="Proteomes" id="UP000262699">
    <property type="component" value="Unassembled WGS sequence"/>
</dbReference>
<dbReference type="AlphaFoldDB" id="A0A3D0WC46"/>
<dbReference type="InterPro" id="IPR003736">
    <property type="entry name" value="PAAI_dom"/>
</dbReference>
<gene>
    <name evidence="3" type="ORF">DEP91_09200</name>
</gene>
<dbReference type="EMBL" id="DOYJ01000252">
    <property type="protein sequence ID" value="HCB76337.1"/>
    <property type="molecule type" value="Genomic_DNA"/>
</dbReference>
<reference evidence="3 4" key="1">
    <citation type="journal article" date="2018" name="Nat. Biotechnol.">
        <title>A standardized bacterial taxonomy based on genome phylogeny substantially revises the tree of life.</title>
        <authorList>
            <person name="Parks D.H."/>
            <person name="Chuvochina M."/>
            <person name="Waite D.W."/>
            <person name="Rinke C."/>
            <person name="Skarshewski A."/>
            <person name="Chaumeil P.A."/>
            <person name="Hugenholtz P."/>
        </authorList>
    </citation>
    <scope>NUCLEOTIDE SEQUENCE [LARGE SCALE GENOMIC DNA]</scope>
    <source>
        <strain evidence="3">UBA9015</strain>
    </source>
</reference>
<dbReference type="GO" id="GO:0016289">
    <property type="term" value="F:acyl-CoA hydrolase activity"/>
    <property type="evidence" value="ECO:0007669"/>
    <property type="project" value="UniProtKB-ARBA"/>
</dbReference>
<evidence type="ECO:0000313" key="4">
    <source>
        <dbReference type="Proteomes" id="UP000262699"/>
    </source>
</evidence>
<keyword evidence="1" id="KW-0378">Hydrolase</keyword>
<dbReference type="InterPro" id="IPR006683">
    <property type="entry name" value="Thioestr_dom"/>
</dbReference>
<dbReference type="InterPro" id="IPR029069">
    <property type="entry name" value="HotDog_dom_sf"/>
</dbReference>
<accession>A0A3D0WC46</accession>
<comment type="caution">
    <text evidence="3">The sequence shown here is derived from an EMBL/GenBank/DDBJ whole genome shotgun (WGS) entry which is preliminary data.</text>
</comment>
<dbReference type="SUPFAM" id="SSF54637">
    <property type="entry name" value="Thioesterase/thiol ester dehydrase-isomerase"/>
    <property type="match status" value="1"/>
</dbReference>
<proteinExistence type="predicted"/>
<evidence type="ECO:0000259" key="2">
    <source>
        <dbReference type="Pfam" id="PF03061"/>
    </source>
</evidence>
<evidence type="ECO:0000256" key="1">
    <source>
        <dbReference type="ARBA" id="ARBA00022801"/>
    </source>
</evidence>
<sequence length="125" mass="13300">MSLPPYARLLGLRIEPDESGAPVLVMPFGDKVMGRPGFVHGGAIGGLVEMAAVAALRHALGDEGVSVKPINLTTDFMRGGKDGDTRAAGHVVRLGTRIANVEAFAWQDDRDRPIAAARINFLLVR</sequence>
<evidence type="ECO:0000313" key="3">
    <source>
        <dbReference type="EMBL" id="HCB76337.1"/>
    </source>
</evidence>
<dbReference type="CDD" id="cd03443">
    <property type="entry name" value="PaaI_thioesterase"/>
    <property type="match status" value="1"/>
</dbReference>
<organism evidence="3 4">
    <name type="scientific">Sphingomonas bacterium</name>
    <dbReference type="NCBI Taxonomy" id="1895847"/>
    <lineage>
        <taxon>Bacteria</taxon>
        <taxon>Pseudomonadati</taxon>
        <taxon>Pseudomonadota</taxon>
        <taxon>Alphaproteobacteria</taxon>
        <taxon>Sphingomonadales</taxon>
        <taxon>Sphingomonadaceae</taxon>
        <taxon>Sphingomonas</taxon>
    </lineage>
</organism>
<protein>
    <submittedName>
        <fullName evidence="3">Phenylacetic acid degradation protein</fullName>
    </submittedName>
</protein>
<dbReference type="NCBIfam" id="TIGR00369">
    <property type="entry name" value="unchar_dom_1"/>
    <property type="match status" value="1"/>
</dbReference>
<feature type="domain" description="Thioesterase" evidence="2">
    <location>
        <begin position="37"/>
        <end position="112"/>
    </location>
</feature>
<dbReference type="Pfam" id="PF03061">
    <property type="entry name" value="4HBT"/>
    <property type="match status" value="1"/>
</dbReference>
<name>A0A3D0WC46_9SPHN</name>